<feature type="region of interest" description="Disordered" evidence="1">
    <location>
        <begin position="105"/>
        <end position="132"/>
    </location>
</feature>
<evidence type="ECO:0000313" key="2">
    <source>
        <dbReference type="EMBL" id="CAK5264564.1"/>
    </source>
</evidence>
<reference evidence="2" key="1">
    <citation type="submission" date="2023-11" db="EMBL/GenBank/DDBJ databases">
        <authorList>
            <person name="De Vega J J."/>
            <person name="De Vega J J."/>
        </authorList>
    </citation>
    <scope>NUCLEOTIDE SEQUENCE</scope>
</reference>
<feature type="compositionally biased region" description="Basic and acidic residues" evidence="1">
    <location>
        <begin position="114"/>
        <end position="132"/>
    </location>
</feature>
<organism evidence="2 3">
    <name type="scientific">Mycena citricolor</name>
    <dbReference type="NCBI Taxonomy" id="2018698"/>
    <lineage>
        <taxon>Eukaryota</taxon>
        <taxon>Fungi</taxon>
        <taxon>Dikarya</taxon>
        <taxon>Basidiomycota</taxon>
        <taxon>Agaricomycotina</taxon>
        <taxon>Agaricomycetes</taxon>
        <taxon>Agaricomycetidae</taxon>
        <taxon>Agaricales</taxon>
        <taxon>Marasmiineae</taxon>
        <taxon>Mycenaceae</taxon>
        <taxon>Mycena</taxon>
    </lineage>
</organism>
<feature type="region of interest" description="Disordered" evidence="1">
    <location>
        <begin position="54"/>
        <end position="84"/>
    </location>
</feature>
<proteinExistence type="predicted"/>
<name>A0AAD2JVN6_9AGAR</name>
<comment type="caution">
    <text evidence="2">The sequence shown here is derived from an EMBL/GenBank/DDBJ whole genome shotgun (WGS) entry which is preliminary data.</text>
</comment>
<sequence length="205" mass="20243">MWAICNVIVSISPSVCSASSRASTLREASLLRMLEIVTVISSLLVASGGGEGTRDAGAGAGAGGSSAGMMGSREATEGSLARGKPSLEGSMLLGLAMPVVGEEDPGAAGTAVRRTGDAARGKLEGPGDAGREGLKLAGLAGRLSPPIRLIPAGEPGLCTPVAASRATWAGGAGSAWAGPCTRRSRSSSWVLSLAGSGPTRDHTFS</sequence>
<dbReference type="Proteomes" id="UP001295794">
    <property type="component" value="Unassembled WGS sequence"/>
</dbReference>
<protein>
    <submittedName>
        <fullName evidence="2">Uncharacterized protein</fullName>
    </submittedName>
</protein>
<feature type="non-terminal residue" evidence="2">
    <location>
        <position position="205"/>
    </location>
</feature>
<keyword evidence="3" id="KW-1185">Reference proteome</keyword>
<evidence type="ECO:0000256" key="1">
    <source>
        <dbReference type="SAM" id="MobiDB-lite"/>
    </source>
</evidence>
<dbReference type="EMBL" id="CAVNYO010000061">
    <property type="protein sequence ID" value="CAK5264564.1"/>
    <property type="molecule type" value="Genomic_DNA"/>
</dbReference>
<dbReference type="AlphaFoldDB" id="A0AAD2JVN6"/>
<accession>A0AAD2JVN6</accession>
<gene>
    <name evidence="2" type="ORF">MYCIT1_LOCUS4826</name>
</gene>
<evidence type="ECO:0000313" key="3">
    <source>
        <dbReference type="Proteomes" id="UP001295794"/>
    </source>
</evidence>